<feature type="region of interest" description="Disordered" evidence="1">
    <location>
        <begin position="1"/>
        <end position="66"/>
    </location>
</feature>
<sequence length="198" mass="22229">MPRIDGQHDDERRRDGEHRVGPMREPQRQARRQHGQQQADDPGHPGPQHQADGHQQQPRADDPARNCRQVGQMRDGAGAMLRDFLKPEQQRSKLRSDLQDSASHGQQGRQHLRPLVVPDMQDPPHNPGQARAQRFQALGAMRNRGACRRRGAAGRTGRRIWLRPRRSHGRITLPGFIKPCGSSAVLIARIIATATGLL</sequence>
<feature type="compositionally biased region" description="Basic and acidic residues" evidence="1">
    <location>
        <begin position="1"/>
        <end position="28"/>
    </location>
</feature>
<evidence type="ECO:0000256" key="1">
    <source>
        <dbReference type="SAM" id="MobiDB-lite"/>
    </source>
</evidence>
<name>A0A1J5PMX8_9ZZZZ</name>
<feature type="compositionally biased region" description="Polar residues" evidence="1">
    <location>
        <begin position="99"/>
        <end position="109"/>
    </location>
</feature>
<proteinExistence type="predicted"/>
<protein>
    <submittedName>
        <fullName evidence="2">Uncharacterized protein</fullName>
    </submittedName>
</protein>
<dbReference type="AlphaFoldDB" id="A0A1J5PMX8"/>
<reference evidence="2" key="1">
    <citation type="submission" date="2016-10" db="EMBL/GenBank/DDBJ databases">
        <title>Sequence of Gallionella enrichment culture.</title>
        <authorList>
            <person name="Poehlein A."/>
            <person name="Muehling M."/>
            <person name="Daniel R."/>
        </authorList>
    </citation>
    <scope>NUCLEOTIDE SEQUENCE</scope>
</reference>
<feature type="compositionally biased region" description="Basic and acidic residues" evidence="1">
    <location>
        <begin position="89"/>
        <end position="98"/>
    </location>
</feature>
<accession>A0A1J5PMX8</accession>
<dbReference type="EMBL" id="MLJW01003391">
    <property type="protein sequence ID" value="OIQ72160.1"/>
    <property type="molecule type" value="Genomic_DNA"/>
</dbReference>
<comment type="caution">
    <text evidence="2">The sequence shown here is derived from an EMBL/GenBank/DDBJ whole genome shotgun (WGS) entry which is preliminary data.</text>
</comment>
<organism evidence="2">
    <name type="scientific">mine drainage metagenome</name>
    <dbReference type="NCBI Taxonomy" id="410659"/>
    <lineage>
        <taxon>unclassified sequences</taxon>
        <taxon>metagenomes</taxon>
        <taxon>ecological metagenomes</taxon>
    </lineage>
</organism>
<gene>
    <name evidence="2" type="ORF">GALL_462180</name>
</gene>
<evidence type="ECO:0000313" key="2">
    <source>
        <dbReference type="EMBL" id="OIQ72160.1"/>
    </source>
</evidence>
<feature type="region of interest" description="Disordered" evidence="1">
    <location>
        <begin position="89"/>
        <end position="110"/>
    </location>
</feature>